<sequence precursor="true">MKVGLLDSFGARAVPYWEAFLRALELEVVRPALSAEEAYAIGRDSLPDEPPHVQLALGRVLELARTDAVVLPGFAGVHGDPWGEDFADVLTRRVSVLPPLVTTPAPGTDLAPVAADIGQRLTRNAGRVRLALDRAKLYAGTGRGAMPPLTAASRATVAVIGPDALLADPFLSGPLRARLQDLGLHGVFASDLPRDQVVARAARFEARSAGEAELQGALGLLEGKSPVRGVVFVAPARDAATRTYLKGLADRVRKPTLLLDLDPDDQGTLAPLDGFAGRVQVGASTRDVHPEDDA</sequence>
<dbReference type="EMBL" id="CP002454">
    <property type="protein sequence ID" value="ADV66224.1"/>
    <property type="molecule type" value="Genomic_DNA"/>
</dbReference>
<dbReference type="Proteomes" id="UP000008635">
    <property type="component" value="Chromosome"/>
</dbReference>
<evidence type="ECO:0000313" key="1">
    <source>
        <dbReference type="EMBL" id="ADV66224.1"/>
    </source>
</evidence>
<accession>E8U585</accession>
<dbReference type="RefSeq" id="WP_013555729.1">
    <property type="nucleotide sequence ID" value="NC_014958.1"/>
</dbReference>
<dbReference type="AlphaFoldDB" id="E8U585"/>
<dbReference type="OrthoDB" id="59969at2"/>
<reference evidence="1 2" key="1">
    <citation type="journal article" date="2011" name="Stand. Genomic Sci.">
        <title>Complete genome sequence of Deinococcus maricopensis type strain (LB-34).</title>
        <authorList>
            <person name="Pukall R."/>
            <person name="Zeytun A."/>
            <person name="Lucas S."/>
            <person name="Lapidus A."/>
            <person name="Hammon N."/>
            <person name="Deshpande S."/>
            <person name="Nolan M."/>
            <person name="Cheng J.F."/>
            <person name="Pitluck S."/>
            <person name="Liolios K."/>
            <person name="Pagani I."/>
            <person name="Mikhailova N."/>
            <person name="Ivanova N."/>
            <person name="Mavromatis K."/>
            <person name="Pati A."/>
            <person name="Tapia R."/>
            <person name="Han C."/>
            <person name="Goodwin L."/>
            <person name="Chen A."/>
            <person name="Palaniappan K."/>
            <person name="Land M."/>
            <person name="Hauser L."/>
            <person name="Chang Y.J."/>
            <person name="Jeffries C.D."/>
            <person name="Brambilla E.M."/>
            <person name="Rohde M."/>
            <person name="Goker M."/>
            <person name="Detter J.C."/>
            <person name="Woyke T."/>
            <person name="Bristow J."/>
            <person name="Eisen J.A."/>
            <person name="Markowitz V."/>
            <person name="Hugenholtz P."/>
            <person name="Kyrpides N.C."/>
            <person name="Klenk H.P."/>
        </authorList>
    </citation>
    <scope>NUCLEOTIDE SEQUENCE [LARGE SCALE GENOMIC DNA]</scope>
    <source>
        <strain evidence="2">DSM 21211 / LMG 22137 / NRRL B-23946 / LB-34</strain>
    </source>
</reference>
<organism evidence="1 2">
    <name type="scientific">Deinococcus maricopensis (strain DSM 21211 / LMG 22137 / NRRL B-23946 / LB-34)</name>
    <dbReference type="NCBI Taxonomy" id="709986"/>
    <lineage>
        <taxon>Bacteria</taxon>
        <taxon>Thermotogati</taxon>
        <taxon>Deinococcota</taxon>
        <taxon>Deinococci</taxon>
        <taxon>Deinococcales</taxon>
        <taxon>Deinococcaceae</taxon>
        <taxon>Deinococcus</taxon>
    </lineage>
</organism>
<name>E8U585_DEIML</name>
<reference evidence="2" key="2">
    <citation type="submission" date="2011-01" db="EMBL/GenBank/DDBJ databases">
        <title>The complete genome of Deinococcus maricopensis DSM 21211.</title>
        <authorList>
            <consortium name="US DOE Joint Genome Institute (JGI-PGF)"/>
            <person name="Lucas S."/>
            <person name="Copeland A."/>
            <person name="Lapidus A."/>
            <person name="Goodwin L."/>
            <person name="Pitluck S."/>
            <person name="Kyrpides N."/>
            <person name="Mavromatis K."/>
            <person name="Pagani I."/>
            <person name="Ivanova N."/>
            <person name="Ovchinnikova G."/>
            <person name="Zeytun A."/>
            <person name="Detter J.C."/>
            <person name="Han C."/>
            <person name="Land M."/>
            <person name="Hauser L."/>
            <person name="Markowitz V."/>
            <person name="Cheng J.-F."/>
            <person name="Hugenholtz P."/>
            <person name="Woyke T."/>
            <person name="Wu D."/>
            <person name="Pukall R."/>
            <person name="Gehrich-Schroeter G."/>
            <person name="Brambilla E."/>
            <person name="Klenk H.-P."/>
            <person name="Eisen J.A."/>
        </authorList>
    </citation>
    <scope>NUCLEOTIDE SEQUENCE [LARGE SCALE GENOMIC DNA]</scope>
    <source>
        <strain evidence="2">DSM 21211 / LMG 22137 / NRRL B-23946 / LB-34</strain>
    </source>
</reference>
<dbReference type="STRING" id="709986.Deima_0565"/>
<dbReference type="KEGG" id="dmr:Deima_0565"/>
<proteinExistence type="predicted"/>
<gene>
    <name evidence="1" type="ordered locus">Deima_0565</name>
</gene>
<dbReference type="eggNOG" id="COG3580">
    <property type="taxonomic scope" value="Bacteria"/>
</dbReference>
<dbReference type="HOGENOM" id="CLU_972551_0_0_0"/>
<protein>
    <submittedName>
        <fullName evidence="1">Uncharacterized protein</fullName>
    </submittedName>
</protein>
<evidence type="ECO:0000313" key="2">
    <source>
        <dbReference type="Proteomes" id="UP000008635"/>
    </source>
</evidence>
<keyword evidence="2" id="KW-1185">Reference proteome</keyword>